<feature type="region of interest" description="Disordered" evidence="2">
    <location>
        <begin position="56"/>
        <end position="93"/>
    </location>
</feature>
<evidence type="ECO:0000256" key="2">
    <source>
        <dbReference type="SAM" id="MobiDB-lite"/>
    </source>
</evidence>
<evidence type="ECO:0000313" key="3">
    <source>
        <dbReference type="EMBL" id="BAF15739.2"/>
    </source>
</evidence>
<feature type="compositionally biased region" description="Basic and acidic residues" evidence="2">
    <location>
        <begin position="56"/>
        <end position="68"/>
    </location>
</feature>
<evidence type="ECO:0000256" key="1">
    <source>
        <dbReference type="SAM" id="Coils"/>
    </source>
</evidence>
<organism evidence="3 4">
    <name type="scientific">Oryza sativa subsp. japonica</name>
    <name type="common">Rice</name>
    <dbReference type="NCBI Taxonomy" id="39947"/>
    <lineage>
        <taxon>Eukaryota</taxon>
        <taxon>Viridiplantae</taxon>
        <taxon>Streptophyta</taxon>
        <taxon>Embryophyta</taxon>
        <taxon>Tracheophyta</taxon>
        <taxon>Spermatophyta</taxon>
        <taxon>Magnoliopsida</taxon>
        <taxon>Liliopsida</taxon>
        <taxon>Poales</taxon>
        <taxon>Poaceae</taxon>
        <taxon>BOP clade</taxon>
        <taxon>Oryzoideae</taxon>
        <taxon>Oryzeae</taxon>
        <taxon>Oryzinae</taxon>
        <taxon>Oryza</taxon>
        <taxon>Oryza sativa</taxon>
    </lineage>
</organism>
<dbReference type="Proteomes" id="UP000000763">
    <property type="component" value="Chromosome 4"/>
</dbReference>
<feature type="region of interest" description="Disordered" evidence="2">
    <location>
        <begin position="151"/>
        <end position="204"/>
    </location>
</feature>
<feature type="compositionally biased region" description="Polar residues" evidence="2">
    <location>
        <begin position="194"/>
        <end position="204"/>
    </location>
</feature>
<accession>Q0JA98</accession>
<feature type="non-terminal residue" evidence="3">
    <location>
        <position position="1"/>
    </location>
</feature>
<name>Q0JA98_ORYSJ</name>
<sequence>QYSHILILHHVGRLVHPSLFPQIQAASARCKASRAKSTYISSTGSKSFARILDEESCSRDKARKRSDDVTAMGEKRRGRMHNHEPGASPSGLKEKAALKASFKEAVDAKEIAENEAATLRKKMMVMEESQKKLQEDLANMRNTVSAMQKMMSNGGLPDGLMGASTAPPSFPQGQNASSSRDDLQSPYIDYSVLYNPNSSSQQTR</sequence>
<gene>
    <name evidence="3" type="ordered locus">Os04g0609900</name>
</gene>
<evidence type="ECO:0000313" key="4">
    <source>
        <dbReference type="Proteomes" id="UP000000763"/>
    </source>
</evidence>
<dbReference type="AlphaFoldDB" id="Q0JA98"/>
<reference evidence="4" key="2">
    <citation type="journal article" date="2008" name="Nucleic Acids Res.">
        <title>The rice annotation project database (RAP-DB): 2008 update.</title>
        <authorList>
            <consortium name="The rice annotation project (RAP)"/>
        </authorList>
    </citation>
    <scope>GENOME REANNOTATION</scope>
    <source>
        <strain evidence="4">cv. Nipponbare</strain>
    </source>
</reference>
<feature type="coiled-coil region" evidence="1">
    <location>
        <begin position="95"/>
        <end position="150"/>
    </location>
</feature>
<proteinExistence type="predicted"/>
<reference evidence="3 4" key="1">
    <citation type="journal article" date="2005" name="Nature">
        <title>The map-based sequence of the rice genome.</title>
        <authorList>
            <consortium name="International rice genome sequencing project (IRGSP)"/>
            <person name="Matsumoto T."/>
            <person name="Wu J."/>
            <person name="Kanamori H."/>
            <person name="Katayose Y."/>
            <person name="Fujisawa M."/>
            <person name="Namiki N."/>
            <person name="Mizuno H."/>
            <person name="Yamamoto K."/>
            <person name="Antonio B.A."/>
            <person name="Baba T."/>
            <person name="Sakata K."/>
            <person name="Nagamura Y."/>
            <person name="Aoki H."/>
            <person name="Arikawa K."/>
            <person name="Arita K."/>
            <person name="Bito T."/>
            <person name="Chiden Y."/>
            <person name="Fujitsuka N."/>
            <person name="Fukunaka R."/>
            <person name="Hamada M."/>
            <person name="Harada C."/>
            <person name="Hayashi A."/>
            <person name="Hijishita S."/>
            <person name="Honda M."/>
            <person name="Hosokawa S."/>
            <person name="Ichikawa Y."/>
            <person name="Idonuma A."/>
            <person name="Iijima M."/>
            <person name="Ikeda M."/>
            <person name="Ikeno M."/>
            <person name="Ito K."/>
            <person name="Ito S."/>
            <person name="Ito T."/>
            <person name="Ito Y."/>
            <person name="Ito Y."/>
            <person name="Iwabuchi A."/>
            <person name="Kamiya K."/>
            <person name="Karasawa W."/>
            <person name="Kurita K."/>
            <person name="Katagiri S."/>
            <person name="Kikuta A."/>
            <person name="Kobayashi H."/>
            <person name="Kobayashi N."/>
            <person name="Machita K."/>
            <person name="Maehara T."/>
            <person name="Masukawa M."/>
            <person name="Mizubayashi T."/>
            <person name="Mukai Y."/>
            <person name="Nagasaki H."/>
            <person name="Nagata Y."/>
            <person name="Naito S."/>
            <person name="Nakashima M."/>
            <person name="Nakama Y."/>
            <person name="Nakamichi Y."/>
            <person name="Nakamura M."/>
            <person name="Meguro A."/>
            <person name="Negishi M."/>
            <person name="Ohta I."/>
            <person name="Ohta T."/>
            <person name="Okamoto M."/>
            <person name="Ono N."/>
            <person name="Saji S."/>
            <person name="Sakaguchi M."/>
            <person name="Sakai K."/>
            <person name="Shibata M."/>
            <person name="Shimokawa T."/>
            <person name="Song J."/>
            <person name="Takazaki Y."/>
            <person name="Terasawa K."/>
            <person name="Tsugane M."/>
            <person name="Tsuji K."/>
            <person name="Ueda S."/>
            <person name="Waki K."/>
            <person name="Yamagata H."/>
            <person name="Yamamoto M."/>
            <person name="Yamamoto S."/>
            <person name="Yamane H."/>
            <person name="Yoshiki S."/>
            <person name="Yoshihara R."/>
            <person name="Yukawa K."/>
            <person name="Zhong H."/>
            <person name="Yano M."/>
            <person name="Yuan Q."/>
            <person name="Ouyang S."/>
            <person name="Liu J."/>
            <person name="Jones K.M."/>
            <person name="Gansberger K."/>
            <person name="Moffat K."/>
            <person name="Hill J."/>
            <person name="Bera J."/>
            <person name="Fadrosh D."/>
            <person name="Jin S."/>
            <person name="Johri S."/>
            <person name="Kim M."/>
            <person name="Overton L."/>
            <person name="Reardon M."/>
            <person name="Tsitrin T."/>
            <person name="Vuong H."/>
            <person name="Weaver B."/>
            <person name="Ciecko A."/>
            <person name="Tallon L."/>
            <person name="Jackson J."/>
            <person name="Pai G."/>
            <person name="Aken S.V."/>
            <person name="Utterback T."/>
            <person name="Reidmuller S."/>
            <person name="Feldblyum T."/>
            <person name="Hsiao J."/>
            <person name="Zismann V."/>
            <person name="Iobst S."/>
            <person name="de Vazeille A.R."/>
            <person name="Buell C.R."/>
            <person name="Ying K."/>
            <person name="Li Y."/>
            <person name="Lu T."/>
            <person name="Huang Y."/>
            <person name="Zhao Q."/>
            <person name="Feng Q."/>
            <person name="Zhang L."/>
            <person name="Zhu J."/>
            <person name="Weng Q."/>
            <person name="Mu J."/>
            <person name="Lu Y."/>
            <person name="Fan D."/>
            <person name="Liu Y."/>
            <person name="Guan J."/>
            <person name="Zhang Y."/>
            <person name="Yu S."/>
            <person name="Liu X."/>
            <person name="Zhang Y."/>
            <person name="Hong G."/>
            <person name="Han B."/>
            <person name="Choisne N."/>
            <person name="Demange N."/>
            <person name="Orjeda G."/>
            <person name="Samain S."/>
            <person name="Cattolico L."/>
            <person name="Pelletier E."/>
            <person name="Couloux A."/>
            <person name="Segurens B."/>
            <person name="Wincker P."/>
            <person name="D'Hont A."/>
            <person name="Scarpelli C."/>
            <person name="Weissenbach J."/>
            <person name="Salanoubat M."/>
            <person name="Quetier F."/>
            <person name="Yu Y."/>
            <person name="Kim H.R."/>
            <person name="Rambo T."/>
            <person name="Currie J."/>
            <person name="Collura K."/>
            <person name="Luo M."/>
            <person name="Yang T."/>
            <person name="Ammiraju J.S.S."/>
            <person name="Engler F."/>
            <person name="Soderlund C."/>
            <person name="Wing R.A."/>
            <person name="Palmer L.E."/>
            <person name="de la Bastide M."/>
            <person name="Spiegel L."/>
            <person name="Nascimento L."/>
            <person name="Zutavern T."/>
            <person name="O'Shaughnessy A."/>
            <person name="Dike S."/>
            <person name="Dedhia N."/>
            <person name="Preston R."/>
            <person name="Balija V."/>
            <person name="McCombie W.R."/>
            <person name="Chow T."/>
            <person name="Chen H."/>
            <person name="Chung M."/>
            <person name="Chen C."/>
            <person name="Shaw J."/>
            <person name="Wu H."/>
            <person name="Hsiao K."/>
            <person name="Chao Y."/>
            <person name="Chu M."/>
            <person name="Cheng C."/>
            <person name="Hour A."/>
            <person name="Lee P."/>
            <person name="Lin S."/>
            <person name="Lin Y."/>
            <person name="Liou J."/>
            <person name="Liu S."/>
            <person name="Hsing Y."/>
            <person name="Raghuvanshi S."/>
            <person name="Mohanty A."/>
            <person name="Bharti A.K."/>
            <person name="Gaur A."/>
            <person name="Gupta V."/>
            <person name="Kumar D."/>
            <person name="Ravi V."/>
            <person name="Vij S."/>
            <person name="Kapur A."/>
            <person name="Khurana P."/>
            <person name="Khurana P."/>
            <person name="Khurana J.P."/>
            <person name="Tyagi A.K."/>
            <person name="Gaikwad K."/>
            <person name="Singh A."/>
            <person name="Dalal V."/>
            <person name="Srivastava S."/>
            <person name="Dixit A."/>
            <person name="Pal A.K."/>
            <person name="Ghazi I.A."/>
            <person name="Yadav M."/>
            <person name="Pandit A."/>
            <person name="Bhargava A."/>
            <person name="Sureshbabu K."/>
            <person name="Batra K."/>
            <person name="Sharma T.R."/>
            <person name="Mohapatra T."/>
            <person name="Singh N.K."/>
            <person name="Messing J."/>
            <person name="Nelson A.B."/>
            <person name="Fuks G."/>
            <person name="Kavchok S."/>
            <person name="Keizer G."/>
            <person name="Linton E."/>
            <person name="Llaca V."/>
            <person name="Song R."/>
            <person name="Tanyolac B."/>
            <person name="Young S."/>
            <person name="Ho-Il K."/>
            <person name="Hahn J.H."/>
            <person name="Sangsakoo G."/>
            <person name="Vanavichit A."/>
            <person name="de Mattos Luiz.A.T."/>
            <person name="Zimmer P.D."/>
            <person name="Malone G."/>
            <person name="Dellagostin O."/>
            <person name="de Oliveira A.C."/>
            <person name="Bevan M."/>
            <person name="Bancroft I."/>
            <person name="Minx P."/>
            <person name="Cordum H."/>
            <person name="Wilson R."/>
            <person name="Cheng Z."/>
            <person name="Jin W."/>
            <person name="Jiang J."/>
            <person name="Leong S.A."/>
            <person name="Iwama H."/>
            <person name="Gojobori T."/>
            <person name="Itoh T."/>
            <person name="Niimura Y."/>
            <person name="Fujii Y."/>
            <person name="Habara T."/>
            <person name="Sakai H."/>
            <person name="Sato Y."/>
            <person name="Wilson G."/>
            <person name="Kumar K."/>
            <person name="McCouch S."/>
            <person name="Juretic N."/>
            <person name="Hoen D."/>
            <person name="Wright S."/>
            <person name="Bruskiewich R."/>
            <person name="Bureau T."/>
            <person name="Miyao A."/>
            <person name="Hirochika H."/>
            <person name="Nishikawa T."/>
            <person name="Kadowaki K."/>
            <person name="Sugiura M."/>
            <person name="Burr B."/>
            <person name="Sasaki T."/>
        </authorList>
    </citation>
    <scope>NUCLEOTIDE SEQUENCE [LARGE SCALE GENOMIC DNA]</scope>
    <source>
        <strain evidence="4">cv. Nipponbare</strain>
    </source>
</reference>
<dbReference type="KEGG" id="dosa:Os04g0609900"/>
<dbReference type="EMBL" id="AP008210">
    <property type="protein sequence ID" value="BAF15739.2"/>
    <property type="molecule type" value="Genomic_DNA"/>
</dbReference>
<keyword evidence="1" id="KW-0175">Coiled coil</keyword>
<protein>
    <submittedName>
        <fullName evidence="3">Os04g0609900 protein</fullName>
    </submittedName>
</protein>